<evidence type="ECO:0000259" key="7">
    <source>
        <dbReference type="Pfam" id="PF13860"/>
    </source>
</evidence>
<comment type="function">
    <text evidence="4 5">Required for flagellar hook formation. May act as a scaffolding protein.</text>
</comment>
<keyword evidence="9" id="KW-0966">Cell projection</keyword>
<evidence type="ECO:0000256" key="5">
    <source>
        <dbReference type="RuleBase" id="RU362076"/>
    </source>
</evidence>
<keyword evidence="9" id="KW-0282">Flagellum</keyword>
<dbReference type="EMBL" id="CP136864">
    <property type="protein sequence ID" value="WOJ93285.1"/>
    <property type="molecule type" value="Genomic_DNA"/>
</dbReference>
<dbReference type="Pfam" id="PF03963">
    <property type="entry name" value="FlgD"/>
    <property type="match status" value="1"/>
</dbReference>
<dbReference type="Gene3D" id="2.60.40.4070">
    <property type="match status" value="1"/>
</dbReference>
<dbReference type="InterPro" id="IPR025965">
    <property type="entry name" value="FlgD/Vpr_Ig-like"/>
</dbReference>
<dbReference type="RefSeq" id="WP_407347933.1">
    <property type="nucleotide sequence ID" value="NZ_CP136864.1"/>
</dbReference>
<proteinExistence type="inferred from homology"/>
<reference evidence="9 10" key="1">
    <citation type="submission" date="2023-10" db="EMBL/GenBank/DDBJ databases">
        <title>Two novel species belonging to the OM43/NOR5 clade.</title>
        <authorList>
            <person name="Park M."/>
        </authorList>
    </citation>
    <scope>NUCLEOTIDE SEQUENCE [LARGE SCALE GENOMIC DNA]</scope>
    <source>
        <strain evidence="9 10">IMCC43200</strain>
    </source>
</reference>
<keyword evidence="10" id="KW-1185">Reference proteome</keyword>
<accession>A0ABZ0I427</accession>
<dbReference type="InterPro" id="IPR005648">
    <property type="entry name" value="FlgD"/>
</dbReference>
<feature type="domain" description="FlgD Tudor-like" evidence="8">
    <location>
        <begin position="86"/>
        <end position="229"/>
    </location>
</feature>
<organism evidence="9 10">
    <name type="scientific">Congregibacter variabilis</name>
    <dbReference type="NCBI Taxonomy" id="3081200"/>
    <lineage>
        <taxon>Bacteria</taxon>
        <taxon>Pseudomonadati</taxon>
        <taxon>Pseudomonadota</taxon>
        <taxon>Gammaproteobacteria</taxon>
        <taxon>Cellvibrionales</taxon>
        <taxon>Halieaceae</taxon>
        <taxon>Congregibacter</taxon>
    </lineage>
</organism>
<dbReference type="InterPro" id="IPR025963">
    <property type="entry name" value="FLgD_Tudor"/>
</dbReference>
<evidence type="ECO:0000313" key="9">
    <source>
        <dbReference type="EMBL" id="WOJ93285.1"/>
    </source>
</evidence>
<evidence type="ECO:0000256" key="4">
    <source>
        <dbReference type="ARBA" id="ARBA00024746"/>
    </source>
</evidence>
<evidence type="ECO:0000256" key="6">
    <source>
        <dbReference type="SAM" id="MobiDB-lite"/>
    </source>
</evidence>
<evidence type="ECO:0000313" key="10">
    <source>
        <dbReference type="Proteomes" id="UP001626537"/>
    </source>
</evidence>
<evidence type="ECO:0000259" key="8">
    <source>
        <dbReference type="Pfam" id="PF13861"/>
    </source>
</evidence>
<dbReference type="Proteomes" id="UP001626537">
    <property type="component" value="Chromosome"/>
</dbReference>
<evidence type="ECO:0000256" key="1">
    <source>
        <dbReference type="ARBA" id="ARBA00010577"/>
    </source>
</evidence>
<dbReference type="Gene3D" id="2.30.30.910">
    <property type="match status" value="1"/>
</dbReference>
<evidence type="ECO:0000256" key="3">
    <source>
        <dbReference type="ARBA" id="ARBA00022795"/>
    </source>
</evidence>
<keyword evidence="3 5" id="KW-1005">Bacterial flagellum biogenesis</keyword>
<feature type="domain" description="FlgD/Vpr Ig-like" evidence="7">
    <location>
        <begin position="134"/>
        <end position="185"/>
    </location>
</feature>
<comment type="similarity">
    <text evidence="1 5">Belongs to the FlgD family.</text>
</comment>
<sequence>MDSLTSINELFPSSTPLGNEKAGSVEDMGSDDFLTLMVAQLENQDPSKPMDNMQFMGQLAQFGTVSGIQELNEGFSGLSNALSGGQALQAASLVGRSVVTDSNLGSLSEVADAEGELGLVLDATVEFGGSTSGGNFFVQDLAGRLVYSSALPPSAGGQLPVRWDGRNAQGELLPPGTYRVSAEAVVDGQSTAVSVYAHQRVDSVAVDGAQGAVTLNLANGSNVALEQVKQFL</sequence>
<evidence type="ECO:0000256" key="2">
    <source>
        <dbReference type="ARBA" id="ARBA00016013"/>
    </source>
</evidence>
<name>A0ABZ0I427_9GAMM</name>
<gene>
    <name evidence="9" type="ORF">R0135_16090</name>
</gene>
<feature type="region of interest" description="Disordered" evidence="6">
    <location>
        <begin position="1"/>
        <end position="26"/>
    </location>
</feature>
<feature type="compositionally biased region" description="Polar residues" evidence="6">
    <location>
        <begin position="1"/>
        <end position="17"/>
    </location>
</feature>
<protein>
    <recommendedName>
        <fullName evidence="2 5">Basal-body rod modification protein FlgD</fullName>
    </recommendedName>
</protein>
<keyword evidence="9" id="KW-0969">Cilium</keyword>
<dbReference type="Pfam" id="PF13860">
    <property type="entry name" value="FlgD_ig"/>
    <property type="match status" value="1"/>
</dbReference>
<dbReference type="Pfam" id="PF13861">
    <property type="entry name" value="FLgD_tudor"/>
    <property type="match status" value="1"/>
</dbReference>